<dbReference type="OrthoDB" id="2533496at2759"/>
<name>M5FUV8_DACPD</name>
<dbReference type="HOGENOM" id="CLU_145565_1_0_1"/>
<dbReference type="RefSeq" id="XP_040626207.1">
    <property type="nucleotide sequence ID" value="XM_040773444.1"/>
</dbReference>
<gene>
    <name evidence="1" type="ORF">DACRYDRAFT_23895</name>
</gene>
<dbReference type="Proteomes" id="UP000030653">
    <property type="component" value="Unassembled WGS sequence"/>
</dbReference>
<keyword evidence="2" id="KW-1185">Reference proteome</keyword>
<evidence type="ECO:0000313" key="1">
    <source>
        <dbReference type="EMBL" id="EJT99309.1"/>
    </source>
</evidence>
<reference evidence="1 2" key="1">
    <citation type="journal article" date="2012" name="Science">
        <title>The Paleozoic origin of enzymatic lignin decomposition reconstructed from 31 fungal genomes.</title>
        <authorList>
            <person name="Floudas D."/>
            <person name="Binder M."/>
            <person name="Riley R."/>
            <person name="Barry K."/>
            <person name="Blanchette R.A."/>
            <person name="Henrissat B."/>
            <person name="Martinez A.T."/>
            <person name="Otillar R."/>
            <person name="Spatafora J.W."/>
            <person name="Yadav J.S."/>
            <person name="Aerts A."/>
            <person name="Benoit I."/>
            <person name="Boyd A."/>
            <person name="Carlson A."/>
            <person name="Copeland A."/>
            <person name="Coutinho P.M."/>
            <person name="de Vries R.P."/>
            <person name="Ferreira P."/>
            <person name="Findley K."/>
            <person name="Foster B."/>
            <person name="Gaskell J."/>
            <person name="Glotzer D."/>
            <person name="Gorecki P."/>
            <person name="Heitman J."/>
            <person name="Hesse C."/>
            <person name="Hori C."/>
            <person name="Igarashi K."/>
            <person name="Jurgens J.A."/>
            <person name="Kallen N."/>
            <person name="Kersten P."/>
            <person name="Kohler A."/>
            <person name="Kuees U."/>
            <person name="Kumar T.K.A."/>
            <person name="Kuo A."/>
            <person name="LaButti K."/>
            <person name="Larrondo L.F."/>
            <person name="Lindquist E."/>
            <person name="Ling A."/>
            <person name="Lombard V."/>
            <person name="Lucas S."/>
            <person name="Lundell T."/>
            <person name="Martin R."/>
            <person name="McLaughlin D.J."/>
            <person name="Morgenstern I."/>
            <person name="Morin E."/>
            <person name="Murat C."/>
            <person name="Nagy L.G."/>
            <person name="Nolan M."/>
            <person name="Ohm R.A."/>
            <person name="Patyshakuliyeva A."/>
            <person name="Rokas A."/>
            <person name="Ruiz-Duenas F.J."/>
            <person name="Sabat G."/>
            <person name="Salamov A."/>
            <person name="Samejima M."/>
            <person name="Schmutz J."/>
            <person name="Slot J.C."/>
            <person name="St John F."/>
            <person name="Stenlid J."/>
            <person name="Sun H."/>
            <person name="Sun S."/>
            <person name="Syed K."/>
            <person name="Tsang A."/>
            <person name="Wiebenga A."/>
            <person name="Young D."/>
            <person name="Pisabarro A."/>
            <person name="Eastwood D.C."/>
            <person name="Martin F."/>
            <person name="Cullen D."/>
            <person name="Grigoriev I.V."/>
            <person name="Hibbett D.S."/>
        </authorList>
    </citation>
    <scope>NUCLEOTIDE SEQUENCE [LARGE SCALE GENOMIC DNA]</scope>
    <source>
        <strain evidence="1 2">DJM-731 SS1</strain>
    </source>
</reference>
<protein>
    <submittedName>
        <fullName evidence="1">Uncharacterized protein</fullName>
    </submittedName>
</protein>
<sequence>MAELSTSPTTSSSSIELNDALFCHHGREVCSDCQFDGREDNNLVFGFDPSPRDPLNVPDYSLNKEGKYNCKKHGSDTCNLCYNWKKQISKLNKEAKKSGRKDSGSNFF</sequence>
<dbReference type="GeneID" id="63688506"/>
<organism evidence="1 2">
    <name type="scientific">Dacryopinax primogenitus (strain DJM 731)</name>
    <name type="common">Brown rot fungus</name>
    <dbReference type="NCBI Taxonomy" id="1858805"/>
    <lineage>
        <taxon>Eukaryota</taxon>
        <taxon>Fungi</taxon>
        <taxon>Dikarya</taxon>
        <taxon>Basidiomycota</taxon>
        <taxon>Agaricomycotina</taxon>
        <taxon>Dacrymycetes</taxon>
        <taxon>Dacrymycetales</taxon>
        <taxon>Dacrymycetaceae</taxon>
        <taxon>Dacryopinax</taxon>
    </lineage>
</organism>
<evidence type="ECO:0000313" key="2">
    <source>
        <dbReference type="Proteomes" id="UP000030653"/>
    </source>
</evidence>
<proteinExistence type="predicted"/>
<accession>M5FUV8</accession>
<dbReference type="EMBL" id="JH795870">
    <property type="protein sequence ID" value="EJT99309.1"/>
    <property type="molecule type" value="Genomic_DNA"/>
</dbReference>
<dbReference type="OMA" id="CQHFKEV"/>
<dbReference type="AlphaFoldDB" id="M5FUV8"/>